<feature type="domain" description="Thioesterase" evidence="25">
    <location>
        <begin position="130"/>
        <end position="189"/>
    </location>
</feature>
<keyword evidence="7 26" id="KW-0378">Hydrolase</keyword>
<accession>A0ABU7LEV2</accession>
<evidence type="ECO:0000256" key="15">
    <source>
        <dbReference type="ARBA" id="ARBA00038456"/>
    </source>
</evidence>
<comment type="catalytic activity">
    <reaction evidence="21">
        <text>decanoyl-CoA + H2O = decanoate + CoA + H(+)</text>
        <dbReference type="Rhea" id="RHEA:40059"/>
        <dbReference type="ChEBI" id="CHEBI:15377"/>
        <dbReference type="ChEBI" id="CHEBI:15378"/>
        <dbReference type="ChEBI" id="CHEBI:27689"/>
        <dbReference type="ChEBI" id="CHEBI:57287"/>
        <dbReference type="ChEBI" id="CHEBI:61430"/>
    </reaction>
    <physiologicalReaction direction="left-to-right" evidence="21">
        <dbReference type="Rhea" id="RHEA:40060"/>
    </physiologicalReaction>
</comment>
<evidence type="ECO:0000256" key="3">
    <source>
        <dbReference type="ARBA" id="ARBA00004632"/>
    </source>
</evidence>
<keyword evidence="12" id="KW-0966">Cell projection</keyword>
<comment type="catalytic activity">
    <reaction evidence="14">
        <text>(9Z)-octadecenoyl-CoA + H2O = (9Z)-octadecenoate + CoA + H(+)</text>
        <dbReference type="Rhea" id="RHEA:40139"/>
        <dbReference type="ChEBI" id="CHEBI:15377"/>
        <dbReference type="ChEBI" id="CHEBI:15378"/>
        <dbReference type="ChEBI" id="CHEBI:30823"/>
        <dbReference type="ChEBI" id="CHEBI:57287"/>
        <dbReference type="ChEBI" id="CHEBI:57387"/>
    </reaction>
    <physiologicalReaction direction="left-to-right" evidence="14">
        <dbReference type="Rhea" id="RHEA:40140"/>
    </physiologicalReaction>
</comment>
<comment type="similarity">
    <text evidence="15">Belongs to the THEM4/THEM5 thioesterase family.</text>
</comment>
<dbReference type="EC" id="3.1.2.2" evidence="16"/>
<dbReference type="CDD" id="cd03443">
    <property type="entry name" value="PaaI_thioesterase"/>
    <property type="match status" value="1"/>
</dbReference>
<evidence type="ECO:0000256" key="23">
    <source>
        <dbReference type="ARBA" id="ARBA00048180"/>
    </source>
</evidence>
<dbReference type="PANTHER" id="PTHR12418">
    <property type="entry name" value="ACYL-COENZYME A THIOESTERASE THEM4"/>
    <property type="match status" value="1"/>
</dbReference>
<evidence type="ECO:0000256" key="10">
    <source>
        <dbReference type="ARBA" id="ARBA00023098"/>
    </source>
</evidence>
<keyword evidence="9" id="KW-0809">Transit peptide</keyword>
<comment type="catalytic activity">
    <reaction evidence="20">
        <text>hexadecanoyl-CoA + H2O = hexadecanoate + CoA + H(+)</text>
        <dbReference type="Rhea" id="RHEA:16645"/>
        <dbReference type="ChEBI" id="CHEBI:7896"/>
        <dbReference type="ChEBI" id="CHEBI:15377"/>
        <dbReference type="ChEBI" id="CHEBI:15378"/>
        <dbReference type="ChEBI" id="CHEBI:57287"/>
        <dbReference type="ChEBI" id="CHEBI:57379"/>
        <dbReference type="EC" id="3.1.2.2"/>
    </reaction>
    <physiologicalReaction direction="left-to-right" evidence="20">
        <dbReference type="Rhea" id="RHEA:16646"/>
    </physiologicalReaction>
</comment>
<keyword evidence="27" id="KW-1185">Reference proteome</keyword>
<evidence type="ECO:0000256" key="9">
    <source>
        <dbReference type="ARBA" id="ARBA00022946"/>
    </source>
</evidence>
<evidence type="ECO:0000256" key="16">
    <source>
        <dbReference type="ARBA" id="ARBA00038848"/>
    </source>
</evidence>
<evidence type="ECO:0000256" key="13">
    <source>
        <dbReference type="ARBA" id="ARBA00035852"/>
    </source>
</evidence>
<keyword evidence="8" id="KW-0276">Fatty acid metabolism</keyword>
<evidence type="ECO:0000256" key="8">
    <source>
        <dbReference type="ARBA" id="ARBA00022832"/>
    </source>
</evidence>
<keyword evidence="11" id="KW-0472">Membrane</keyword>
<dbReference type="GO" id="GO:0016787">
    <property type="term" value="F:hydrolase activity"/>
    <property type="evidence" value="ECO:0007669"/>
    <property type="project" value="UniProtKB-KW"/>
</dbReference>
<evidence type="ECO:0000256" key="12">
    <source>
        <dbReference type="ARBA" id="ARBA00023273"/>
    </source>
</evidence>
<comment type="catalytic activity">
    <reaction evidence="19">
        <text>octanoyl-CoA + H2O = octanoate + CoA + H(+)</text>
        <dbReference type="Rhea" id="RHEA:30143"/>
        <dbReference type="ChEBI" id="CHEBI:15377"/>
        <dbReference type="ChEBI" id="CHEBI:15378"/>
        <dbReference type="ChEBI" id="CHEBI:25646"/>
        <dbReference type="ChEBI" id="CHEBI:57287"/>
        <dbReference type="ChEBI" id="CHEBI:57386"/>
    </reaction>
    <physiologicalReaction direction="left-to-right" evidence="19">
        <dbReference type="Rhea" id="RHEA:30144"/>
    </physiologicalReaction>
</comment>
<comment type="catalytic activity">
    <reaction evidence="13">
        <text>(5Z,8Z,11Z,14Z)-eicosatetraenoyl-CoA + H2O = (5Z,8Z,11Z,14Z)-eicosatetraenoate + CoA + H(+)</text>
        <dbReference type="Rhea" id="RHEA:40151"/>
        <dbReference type="ChEBI" id="CHEBI:15377"/>
        <dbReference type="ChEBI" id="CHEBI:15378"/>
        <dbReference type="ChEBI" id="CHEBI:32395"/>
        <dbReference type="ChEBI" id="CHEBI:57287"/>
        <dbReference type="ChEBI" id="CHEBI:57368"/>
    </reaction>
    <physiologicalReaction direction="left-to-right" evidence="13">
        <dbReference type="Rhea" id="RHEA:40152"/>
    </physiologicalReaction>
</comment>
<evidence type="ECO:0000256" key="1">
    <source>
        <dbReference type="ARBA" id="ARBA00004170"/>
    </source>
</evidence>
<evidence type="ECO:0000256" key="21">
    <source>
        <dbReference type="ARBA" id="ARBA00047969"/>
    </source>
</evidence>
<evidence type="ECO:0000256" key="2">
    <source>
        <dbReference type="ARBA" id="ARBA00004496"/>
    </source>
</evidence>
<evidence type="ECO:0000256" key="7">
    <source>
        <dbReference type="ARBA" id="ARBA00022801"/>
    </source>
</evidence>
<comment type="catalytic activity">
    <reaction evidence="23">
        <text>tetradecanoyl-CoA + H2O = tetradecanoate + CoA + H(+)</text>
        <dbReference type="Rhea" id="RHEA:40119"/>
        <dbReference type="ChEBI" id="CHEBI:15377"/>
        <dbReference type="ChEBI" id="CHEBI:15378"/>
        <dbReference type="ChEBI" id="CHEBI:30807"/>
        <dbReference type="ChEBI" id="CHEBI:57287"/>
        <dbReference type="ChEBI" id="CHEBI:57385"/>
    </reaction>
    <physiologicalReaction direction="left-to-right" evidence="23">
        <dbReference type="Rhea" id="RHEA:40120"/>
    </physiologicalReaction>
</comment>
<comment type="subcellular location">
    <subcellularLocation>
        <location evidence="3">Cell projection</location>
        <location evidence="3">Ruffle membrane</location>
    </subcellularLocation>
    <subcellularLocation>
        <location evidence="2">Cytoplasm</location>
    </subcellularLocation>
    <subcellularLocation>
        <location evidence="1">Membrane</location>
        <topology evidence="1">Peripheral membrane protein</topology>
    </subcellularLocation>
</comment>
<dbReference type="Pfam" id="PF03061">
    <property type="entry name" value="4HBT"/>
    <property type="match status" value="1"/>
</dbReference>
<evidence type="ECO:0000256" key="24">
    <source>
        <dbReference type="SAM" id="MobiDB-lite"/>
    </source>
</evidence>
<keyword evidence="6" id="KW-0053">Apoptosis</keyword>
<evidence type="ECO:0000256" key="14">
    <source>
        <dbReference type="ARBA" id="ARBA00037002"/>
    </source>
</evidence>
<evidence type="ECO:0000313" key="26">
    <source>
        <dbReference type="EMBL" id="MEE2060076.1"/>
    </source>
</evidence>
<dbReference type="InterPro" id="IPR006683">
    <property type="entry name" value="Thioestr_dom"/>
</dbReference>
<keyword evidence="5" id="KW-0963">Cytoplasm</keyword>
<name>A0ABU7LEV2_9NOCA</name>
<evidence type="ECO:0000256" key="5">
    <source>
        <dbReference type="ARBA" id="ARBA00022490"/>
    </source>
</evidence>
<dbReference type="Gene3D" id="3.10.129.10">
    <property type="entry name" value="Hotdog Thioesterase"/>
    <property type="match status" value="1"/>
</dbReference>
<organism evidence="26 27">
    <name type="scientific">Rhodococcus artemisiae</name>
    <dbReference type="NCBI Taxonomy" id="714159"/>
    <lineage>
        <taxon>Bacteria</taxon>
        <taxon>Bacillati</taxon>
        <taxon>Actinomycetota</taxon>
        <taxon>Actinomycetes</taxon>
        <taxon>Mycobacteriales</taxon>
        <taxon>Nocardiaceae</taxon>
        <taxon>Rhodococcus</taxon>
    </lineage>
</organism>
<protein>
    <recommendedName>
        <fullName evidence="17">Acyl-coenzyme A thioesterase THEM4</fullName>
        <ecNumber evidence="16">3.1.2.2</ecNumber>
    </recommendedName>
    <alternativeName>
        <fullName evidence="18">Thioesterase superfamily member 4</fullName>
    </alternativeName>
</protein>
<evidence type="ECO:0000256" key="6">
    <source>
        <dbReference type="ARBA" id="ARBA00022703"/>
    </source>
</evidence>
<dbReference type="EMBL" id="JAUTXY010000011">
    <property type="protein sequence ID" value="MEE2060076.1"/>
    <property type="molecule type" value="Genomic_DNA"/>
</dbReference>
<dbReference type="InterPro" id="IPR029069">
    <property type="entry name" value="HotDog_dom_sf"/>
</dbReference>
<reference evidence="26 27" key="1">
    <citation type="submission" date="2023-07" db="EMBL/GenBank/DDBJ databases">
        <authorList>
            <person name="Girao M."/>
            <person name="Carvalho M.F."/>
        </authorList>
    </citation>
    <scope>NUCLEOTIDE SEQUENCE [LARGE SCALE GENOMIC DNA]</scope>
    <source>
        <strain evidence="26 27">YIM65754</strain>
    </source>
</reference>
<evidence type="ECO:0000259" key="25">
    <source>
        <dbReference type="Pfam" id="PF03061"/>
    </source>
</evidence>
<keyword evidence="4" id="KW-1003">Cell membrane</keyword>
<dbReference type="RefSeq" id="WP_330135447.1">
    <property type="nucleotide sequence ID" value="NZ_JAUTXY010000011.1"/>
</dbReference>
<comment type="catalytic activity">
    <reaction evidence="22">
        <text>dodecanoyl-CoA + H2O = dodecanoate + CoA + H(+)</text>
        <dbReference type="Rhea" id="RHEA:30135"/>
        <dbReference type="ChEBI" id="CHEBI:15377"/>
        <dbReference type="ChEBI" id="CHEBI:15378"/>
        <dbReference type="ChEBI" id="CHEBI:18262"/>
        <dbReference type="ChEBI" id="CHEBI:57287"/>
        <dbReference type="ChEBI" id="CHEBI:57375"/>
    </reaction>
    <physiologicalReaction direction="left-to-right" evidence="22">
        <dbReference type="Rhea" id="RHEA:30136"/>
    </physiologicalReaction>
</comment>
<feature type="region of interest" description="Disordered" evidence="24">
    <location>
        <begin position="1"/>
        <end position="23"/>
    </location>
</feature>
<evidence type="ECO:0000256" key="19">
    <source>
        <dbReference type="ARBA" id="ARBA00047588"/>
    </source>
</evidence>
<evidence type="ECO:0000256" key="22">
    <source>
        <dbReference type="ARBA" id="ARBA00048074"/>
    </source>
</evidence>
<evidence type="ECO:0000256" key="11">
    <source>
        <dbReference type="ARBA" id="ARBA00023136"/>
    </source>
</evidence>
<evidence type="ECO:0000256" key="17">
    <source>
        <dbReference type="ARBA" id="ARBA00040123"/>
    </source>
</evidence>
<dbReference type="Proteomes" id="UP001336020">
    <property type="component" value="Unassembled WGS sequence"/>
</dbReference>
<evidence type="ECO:0000256" key="20">
    <source>
        <dbReference type="ARBA" id="ARBA00047734"/>
    </source>
</evidence>
<dbReference type="InterPro" id="IPR052365">
    <property type="entry name" value="THEM4/THEM5_acyl-CoA_thioest"/>
</dbReference>
<comment type="caution">
    <text evidence="26">The sequence shown here is derived from an EMBL/GenBank/DDBJ whole genome shotgun (WGS) entry which is preliminary data.</text>
</comment>
<evidence type="ECO:0000256" key="4">
    <source>
        <dbReference type="ARBA" id="ARBA00022475"/>
    </source>
</evidence>
<dbReference type="SUPFAM" id="SSF54637">
    <property type="entry name" value="Thioesterase/thiol ester dehydrase-isomerase"/>
    <property type="match status" value="1"/>
</dbReference>
<evidence type="ECO:0000313" key="27">
    <source>
        <dbReference type="Proteomes" id="UP001336020"/>
    </source>
</evidence>
<sequence>MENSAREASPDEEASTDHGAQTDSWAHLGAMMKRGGSDYPKLVAQMRRVQDSFVAAHLPAVLVPEFAEQLGELADRLAEYEVGESARPAGSRLDLPGRGHPFLLPHIVDQWSDTRVEARVTFTPFHLGGNGAAHGGSLPLLFDEVLGRLANSSGRSIARTAYIHVNYRHITPVGKQLRLEATLDREEGRKRYASGRLLDGDVVVSDAEGLFVELRPGQP</sequence>
<proteinExistence type="inferred from homology"/>
<gene>
    <name evidence="26" type="ORF">Q7514_21365</name>
</gene>
<evidence type="ECO:0000256" key="18">
    <source>
        <dbReference type="ARBA" id="ARBA00043210"/>
    </source>
</evidence>
<dbReference type="PANTHER" id="PTHR12418:SF19">
    <property type="entry name" value="ACYL-COENZYME A THIOESTERASE THEM4"/>
    <property type="match status" value="1"/>
</dbReference>
<keyword evidence="10" id="KW-0443">Lipid metabolism</keyword>